<feature type="transmembrane region" description="Helical" evidence="7">
    <location>
        <begin position="130"/>
        <end position="150"/>
    </location>
</feature>
<dbReference type="PANTHER" id="PTHR14969">
    <property type="entry name" value="SPHINGOSINE-1-PHOSPHATE PHOSPHOHYDROLASE"/>
    <property type="match status" value="1"/>
</dbReference>
<evidence type="ECO:0000256" key="4">
    <source>
        <dbReference type="ARBA" id="ARBA00022801"/>
    </source>
</evidence>
<feature type="transmembrane region" description="Helical" evidence="7">
    <location>
        <begin position="186"/>
        <end position="206"/>
    </location>
</feature>
<keyword evidence="6 7" id="KW-0472">Membrane</keyword>
<keyword evidence="3 7" id="KW-0812">Transmembrane</keyword>
<dbReference type="InterPro" id="IPR000326">
    <property type="entry name" value="PAP2/HPO"/>
</dbReference>
<dbReference type="OrthoDB" id="9773582at2"/>
<dbReference type="AlphaFoldDB" id="A0A5C6LQI3"/>
<dbReference type="PANTHER" id="PTHR14969:SF62">
    <property type="entry name" value="DECAPRENYLPHOSPHORYL-5-PHOSPHORIBOSE PHOSPHATASE RV3807C-RELATED"/>
    <property type="match status" value="1"/>
</dbReference>
<evidence type="ECO:0000313" key="10">
    <source>
        <dbReference type="Proteomes" id="UP000318815"/>
    </source>
</evidence>
<dbReference type="GO" id="GO:0005886">
    <property type="term" value="C:plasma membrane"/>
    <property type="evidence" value="ECO:0007669"/>
    <property type="project" value="UniProtKB-SubCell"/>
</dbReference>
<dbReference type="InterPro" id="IPR036938">
    <property type="entry name" value="PAP2/HPO_sf"/>
</dbReference>
<feature type="transmembrane region" description="Helical" evidence="7">
    <location>
        <begin position="52"/>
        <end position="74"/>
    </location>
</feature>
<gene>
    <name evidence="9" type="ORF">FEF09_19360</name>
</gene>
<evidence type="ECO:0000256" key="7">
    <source>
        <dbReference type="SAM" id="Phobius"/>
    </source>
</evidence>
<evidence type="ECO:0000256" key="5">
    <source>
        <dbReference type="ARBA" id="ARBA00022989"/>
    </source>
</evidence>
<sequence>MQTFIANSRRLYPFLLPYLSILLLILAVKLLQSKEDIYFFINGLHFPAGDVFFPYMTELGSSVSAVVICLLLLFFSYRSSFLMASSLILSTAVNVTLKNLFNAPRPSVYFADHTHPIYYVPNVELLSNNFSFPSGHTACAFTIAIVLTYITPNKKMGYLYLLFALLVAYSRMYMSQHFLEDVTGGSVVATVVTLLWLTWSDTWSFFKDPRWDGSLSRKKIAA</sequence>
<keyword evidence="5 7" id="KW-1133">Transmembrane helix</keyword>
<dbReference type="SUPFAM" id="SSF48317">
    <property type="entry name" value="Acid phosphatase/Vanadium-dependent haloperoxidase"/>
    <property type="match status" value="1"/>
</dbReference>
<name>A0A5C6LQI3_9BACT</name>
<feature type="domain" description="Phosphatidic acid phosphatase type 2/haloperoxidase" evidence="8">
    <location>
        <begin position="81"/>
        <end position="197"/>
    </location>
</feature>
<dbReference type="SMART" id="SM00014">
    <property type="entry name" value="acidPPc"/>
    <property type="match status" value="1"/>
</dbReference>
<feature type="transmembrane region" description="Helical" evidence="7">
    <location>
        <begin position="157"/>
        <end position="174"/>
    </location>
</feature>
<dbReference type="EMBL" id="VOHS01000021">
    <property type="protein sequence ID" value="TWV98893.1"/>
    <property type="molecule type" value="Genomic_DNA"/>
</dbReference>
<feature type="transmembrane region" description="Helical" evidence="7">
    <location>
        <begin position="12"/>
        <end position="32"/>
    </location>
</feature>
<proteinExistence type="predicted"/>
<feature type="transmembrane region" description="Helical" evidence="7">
    <location>
        <begin position="81"/>
        <end position="101"/>
    </location>
</feature>
<evidence type="ECO:0000256" key="2">
    <source>
        <dbReference type="ARBA" id="ARBA00022475"/>
    </source>
</evidence>
<keyword evidence="4" id="KW-0378">Hydrolase</keyword>
<dbReference type="RefSeq" id="WP_146306648.1">
    <property type="nucleotide sequence ID" value="NZ_VOHS01000021.1"/>
</dbReference>
<dbReference type="GO" id="GO:0016787">
    <property type="term" value="F:hydrolase activity"/>
    <property type="evidence" value="ECO:0007669"/>
    <property type="project" value="UniProtKB-KW"/>
</dbReference>
<comment type="subcellular location">
    <subcellularLocation>
        <location evidence="1">Cell membrane</location>
        <topology evidence="1">Multi-pass membrane protein</topology>
    </subcellularLocation>
</comment>
<evidence type="ECO:0000256" key="6">
    <source>
        <dbReference type="ARBA" id="ARBA00023136"/>
    </source>
</evidence>
<dbReference type="Proteomes" id="UP000318815">
    <property type="component" value="Unassembled WGS sequence"/>
</dbReference>
<reference evidence="9 10" key="1">
    <citation type="submission" date="2019-08" db="EMBL/GenBank/DDBJ databases">
        <title>Whole genome sequencing of chitin degrading bacteria Chitinophaga pinensis YS16.</title>
        <authorList>
            <person name="Singh R.P."/>
            <person name="Manchanda G."/>
            <person name="Maurya I.K."/>
            <person name="Joshi N.K."/>
            <person name="Srivastava A.K."/>
        </authorList>
    </citation>
    <scope>NUCLEOTIDE SEQUENCE [LARGE SCALE GENOMIC DNA]</scope>
    <source>
        <strain evidence="9 10">YS-16</strain>
    </source>
</reference>
<evidence type="ECO:0000256" key="3">
    <source>
        <dbReference type="ARBA" id="ARBA00022692"/>
    </source>
</evidence>
<keyword evidence="2" id="KW-1003">Cell membrane</keyword>
<comment type="caution">
    <text evidence="9">The sequence shown here is derived from an EMBL/GenBank/DDBJ whole genome shotgun (WGS) entry which is preliminary data.</text>
</comment>
<dbReference type="Gene3D" id="1.20.144.10">
    <property type="entry name" value="Phosphatidic acid phosphatase type 2/haloperoxidase"/>
    <property type="match status" value="1"/>
</dbReference>
<evidence type="ECO:0000259" key="8">
    <source>
        <dbReference type="SMART" id="SM00014"/>
    </source>
</evidence>
<dbReference type="Pfam" id="PF01569">
    <property type="entry name" value="PAP2"/>
    <property type="match status" value="1"/>
</dbReference>
<keyword evidence="10" id="KW-1185">Reference proteome</keyword>
<organism evidence="9 10">
    <name type="scientific">Chitinophaga pinensis</name>
    <dbReference type="NCBI Taxonomy" id="79329"/>
    <lineage>
        <taxon>Bacteria</taxon>
        <taxon>Pseudomonadati</taxon>
        <taxon>Bacteroidota</taxon>
        <taxon>Chitinophagia</taxon>
        <taxon>Chitinophagales</taxon>
        <taxon>Chitinophagaceae</taxon>
        <taxon>Chitinophaga</taxon>
    </lineage>
</organism>
<evidence type="ECO:0000256" key="1">
    <source>
        <dbReference type="ARBA" id="ARBA00004651"/>
    </source>
</evidence>
<accession>A0A5C6LQI3</accession>
<protein>
    <submittedName>
        <fullName evidence="9">Phosphatase PAP2 family protein</fullName>
    </submittedName>
</protein>
<evidence type="ECO:0000313" key="9">
    <source>
        <dbReference type="EMBL" id="TWV98893.1"/>
    </source>
</evidence>